<dbReference type="SMART" id="SM00220">
    <property type="entry name" value="S_TKc"/>
    <property type="match status" value="1"/>
</dbReference>
<evidence type="ECO:0000313" key="3">
    <source>
        <dbReference type="Proteomes" id="UP000236630"/>
    </source>
</evidence>
<dbReference type="EMBL" id="BDQV01000205">
    <property type="protein sequence ID" value="GAY59174.1"/>
    <property type="molecule type" value="Genomic_DNA"/>
</dbReference>
<name>A0A2H5Q3K4_CITUN</name>
<dbReference type="PANTHER" id="PTHR48011:SF5">
    <property type="entry name" value="PROTEIN KINASE DOMAIN-CONTAINING PROTEIN"/>
    <property type="match status" value="1"/>
</dbReference>
<dbReference type="Proteomes" id="UP000236630">
    <property type="component" value="Unassembled WGS sequence"/>
</dbReference>
<keyword evidence="3" id="KW-1185">Reference proteome</keyword>
<dbReference type="GO" id="GO:0005524">
    <property type="term" value="F:ATP binding"/>
    <property type="evidence" value="ECO:0007669"/>
    <property type="project" value="InterPro"/>
</dbReference>
<protein>
    <recommendedName>
        <fullName evidence="1">Protein kinase domain-containing protein</fullName>
    </recommendedName>
</protein>
<gene>
    <name evidence="2" type="ORF">CUMW_192560</name>
</gene>
<dbReference type="AlphaFoldDB" id="A0A2H5Q3K4"/>
<feature type="domain" description="Protein kinase" evidence="1">
    <location>
        <begin position="66"/>
        <end position="304"/>
    </location>
</feature>
<dbReference type="InterPro" id="IPR008271">
    <property type="entry name" value="Ser/Thr_kinase_AS"/>
</dbReference>
<organism evidence="2 3">
    <name type="scientific">Citrus unshiu</name>
    <name type="common">Satsuma mandarin</name>
    <name type="synonym">Citrus nobilis var. unshiu</name>
    <dbReference type="NCBI Taxonomy" id="55188"/>
    <lineage>
        <taxon>Eukaryota</taxon>
        <taxon>Viridiplantae</taxon>
        <taxon>Streptophyta</taxon>
        <taxon>Embryophyta</taxon>
        <taxon>Tracheophyta</taxon>
        <taxon>Spermatophyta</taxon>
        <taxon>Magnoliopsida</taxon>
        <taxon>eudicotyledons</taxon>
        <taxon>Gunneridae</taxon>
        <taxon>Pentapetalae</taxon>
        <taxon>rosids</taxon>
        <taxon>malvids</taxon>
        <taxon>Sapindales</taxon>
        <taxon>Rutaceae</taxon>
        <taxon>Aurantioideae</taxon>
        <taxon>Citrus</taxon>
    </lineage>
</organism>
<dbReference type="PANTHER" id="PTHR48011">
    <property type="entry name" value="CCR4-NOT TRANSCRIPTIONAL COMPLEX SUBUNIT CAF120-RELATED"/>
    <property type="match status" value="1"/>
</dbReference>
<feature type="non-terminal residue" evidence="2">
    <location>
        <position position="1"/>
    </location>
</feature>
<dbReference type="STRING" id="55188.A0A2H5Q3K4"/>
<dbReference type="InterPro" id="IPR052751">
    <property type="entry name" value="Plant_MAPKKK"/>
</dbReference>
<accession>A0A2H5Q3K4</accession>
<dbReference type="GO" id="GO:0004672">
    <property type="term" value="F:protein kinase activity"/>
    <property type="evidence" value="ECO:0007669"/>
    <property type="project" value="InterPro"/>
</dbReference>
<reference evidence="2 3" key="1">
    <citation type="journal article" date="2017" name="Front. Genet.">
        <title>Draft sequencing of the heterozygous diploid genome of Satsuma (Citrus unshiu Marc.) using a hybrid assembly approach.</title>
        <authorList>
            <person name="Shimizu T."/>
            <person name="Tanizawa Y."/>
            <person name="Mochizuki T."/>
            <person name="Nagasaki H."/>
            <person name="Yoshioka T."/>
            <person name="Toyoda A."/>
            <person name="Fujiyama A."/>
            <person name="Kaminuma E."/>
            <person name="Nakamura Y."/>
        </authorList>
    </citation>
    <scope>NUCLEOTIDE SEQUENCE [LARGE SCALE GENOMIC DNA]</scope>
    <source>
        <strain evidence="3">cv. Miyagawa wase</strain>
    </source>
</reference>
<dbReference type="SUPFAM" id="SSF56112">
    <property type="entry name" value="Protein kinase-like (PK-like)"/>
    <property type="match status" value="1"/>
</dbReference>
<dbReference type="PROSITE" id="PS00108">
    <property type="entry name" value="PROTEIN_KINASE_ST"/>
    <property type="match status" value="1"/>
</dbReference>
<dbReference type="InterPro" id="IPR011009">
    <property type="entry name" value="Kinase-like_dom_sf"/>
</dbReference>
<dbReference type="InterPro" id="IPR000719">
    <property type="entry name" value="Prot_kinase_dom"/>
</dbReference>
<comment type="caution">
    <text evidence="2">The sequence shown here is derived from an EMBL/GenBank/DDBJ whole genome shotgun (WGS) entry which is preliminary data.</text>
</comment>
<sequence>AVVVGGGFERQRVFVRYMHSKGSKVSSELGFVPDSLLITEDFYRTMKKESIMAANHQHSCSQCGDWVEGKVVGSGSFATAMNKGTGALFVVKSAESEAGVQALRNEAEIRQSLNSPNIGRNGEKTVNIFMEYMAGGSLLDVAEKFRGTLDAGVIRLYTKEILHGNGILHCDLKCNNVLLGSHEDVKLPDLGCARRVNDLKNNGNLKQSWQSIGGTPLWMAPEVLRNEGLDFATAIWSLGCMVIEMATGISNGAATLLKIACSNEKPHFPTQFFKKVLDFLAKCLERKPEKRYRVVRRLEPETDFSSGDWITVRSS</sequence>
<evidence type="ECO:0000313" key="2">
    <source>
        <dbReference type="EMBL" id="GAY59174.1"/>
    </source>
</evidence>
<dbReference type="GO" id="GO:0007165">
    <property type="term" value="P:signal transduction"/>
    <property type="evidence" value="ECO:0007669"/>
    <property type="project" value="TreeGrafter"/>
</dbReference>
<evidence type="ECO:0000259" key="1">
    <source>
        <dbReference type="PROSITE" id="PS50011"/>
    </source>
</evidence>
<proteinExistence type="predicted"/>
<dbReference type="PROSITE" id="PS50011">
    <property type="entry name" value="PROTEIN_KINASE_DOM"/>
    <property type="match status" value="1"/>
</dbReference>
<dbReference type="Gene3D" id="1.10.510.10">
    <property type="entry name" value="Transferase(Phosphotransferase) domain 1"/>
    <property type="match status" value="1"/>
</dbReference>
<dbReference type="Pfam" id="PF00069">
    <property type="entry name" value="Pkinase"/>
    <property type="match status" value="1"/>
</dbReference>